<name>A0AAI9N303_9BURK</name>
<organism evidence="1 2">
    <name type="scientific">Herbaspirillum frisingense GSF30</name>
    <dbReference type="NCBI Taxonomy" id="864073"/>
    <lineage>
        <taxon>Bacteria</taxon>
        <taxon>Pseudomonadati</taxon>
        <taxon>Pseudomonadota</taxon>
        <taxon>Betaproteobacteria</taxon>
        <taxon>Burkholderiales</taxon>
        <taxon>Oxalobacteraceae</taxon>
        <taxon>Herbaspirillum</taxon>
    </lineage>
</organism>
<proteinExistence type="predicted"/>
<sequence>MGAWSYEPFGNDDACDWIAQLKESNDLGMLDAVFDVVLSFEGSYLEVTEACEAIAAAEVLARLLGNYGTGDAGPEAVNAWIKRVEVQPPTSLLAKANLALERIGSGPSELKELWAESDDVEAWLASVAELQRRVSGGANNSNYRP</sequence>
<accession>A0AAI9N303</accession>
<gene>
    <name evidence="1" type="ORF">HFRIS_015781</name>
</gene>
<evidence type="ECO:0000313" key="1">
    <source>
        <dbReference type="EMBL" id="EOA03832.1"/>
    </source>
</evidence>
<evidence type="ECO:0008006" key="3">
    <source>
        <dbReference type="Google" id="ProtNLM"/>
    </source>
</evidence>
<dbReference type="Pfam" id="PF14078">
    <property type="entry name" value="DUF4259"/>
    <property type="match status" value="1"/>
</dbReference>
<dbReference type="EMBL" id="AEEC02000022">
    <property type="protein sequence ID" value="EOA03832.1"/>
    <property type="molecule type" value="Genomic_DNA"/>
</dbReference>
<reference evidence="1 2" key="1">
    <citation type="journal article" date="2013" name="Front. Microbiol.">
        <title>The genome of the endophytic bacterium H. frisingense GSF30(T) identifies diverse strategies in the Herbaspirillum genus to interact with plants.</title>
        <authorList>
            <person name="Straub D."/>
            <person name="Rothballer M."/>
            <person name="Hartmann A."/>
            <person name="Ludewig U."/>
        </authorList>
    </citation>
    <scope>NUCLEOTIDE SEQUENCE [LARGE SCALE GENOMIC DNA]</scope>
    <source>
        <strain evidence="1 2">GSF30</strain>
    </source>
</reference>
<dbReference type="InterPro" id="IPR025355">
    <property type="entry name" value="DUF4259"/>
</dbReference>
<comment type="caution">
    <text evidence="1">The sequence shown here is derived from an EMBL/GenBank/DDBJ whole genome shotgun (WGS) entry which is preliminary data.</text>
</comment>
<evidence type="ECO:0000313" key="2">
    <source>
        <dbReference type="Proteomes" id="UP000006772"/>
    </source>
</evidence>
<protein>
    <recommendedName>
        <fullName evidence="3">DUF4259 domain-containing protein</fullName>
    </recommendedName>
</protein>
<dbReference type="AlphaFoldDB" id="A0AAI9N303"/>
<dbReference type="Proteomes" id="UP000006772">
    <property type="component" value="Unassembled WGS sequence"/>
</dbReference>
<dbReference type="RefSeq" id="WP_006464391.1">
    <property type="nucleotide sequence ID" value="NZ_AEEC02000022.1"/>
</dbReference>